<name>A0ABZ0CQQ2_9BURK</name>
<feature type="transmembrane region" description="Helical" evidence="8">
    <location>
        <begin position="255"/>
        <end position="275"/>
    </location>
</feature>
<keyword evidence="6 8" id="KW-1133">Transmembrane helix</keyword>
<evidence type="ECO:0000256" key="5">
    <source>
        <dbReference type="ARBA" id="ARBA00022801"/>
    </source>
</evidence>
<evidence type="ECO:0000256" key="2">
    <source>
        <dbReference type="ARBA" id="ARBA00022475"/>
    </source>
</evidence>
<reference evidence="9 10" key="1">
    <citation type="submission" date="2023-10" db="EMBL/GenBank/DDBJ databases">
        <title>Bacteria for the degradation of biodegradable plastic PBAT(Polybutylene adipate terephthalate).</title>
        <authorList>
            <person name="Weon H.-Y."/>
            <person name="Yeon J."/>
        </authorList>
    </citation>
    <scope>NUCLEOTIDE SEQUENCE [LARGE SCALE GENOMIC DNA]</scope>
    <source>
        <strain evidence="9 10">SBD 7-3</strain>
    </source>
</reference>
<dbReference type="InterPro" id="IPR019127">
    <property type="entry name" value="Exosortase"/>
</dbReference>
<evidence type="ECO:0000256" key="7">
    <source>
        <dbReference type="ARBA" id="ARBA00023136"/>
    </source>
</evidence>
<gene>
    <name evidence="9" type="primary">xrtB</name>
    <name evidence="9" type="ORF">RXV79_20605</name>
</gene>
<keyword evidence="2" id="KW-1003">Cell membrane</keyword>
<dbReference type="Proteomes" id="UP001303946">
    <property type="component" value="Chromosome"/>
</dbReference>
<dbReference type="NCBIfam" id="TIGR04178">
    <property type="entry name" value="exo_archaeo"/>
    <property type="match status" value="1"/>
</dbReference>
<dbReference type="EMBL" id="CP136336">
    <property type="protein sequence ID" value="WOB07309.1"/>
    <property type="molecule type" value="Genomic_DNA"/>
</dbReference>
<evidence type="ECO:0000313" key="10">
    <source>
        <dbReference type="Proteomes" id="UP001303946"/>
    </source>
</evidence>
<dbReference type="RefSeq" id="WP_316699980.1">
    <property type="nucleotide sequence ID" value="NZ_CP136336.1"/>
</dbReference>
<feature type="transmembrane region" description="Helical" evidence="8">
    <location>
        <begin position="125"/>
        <end position="147"/>
    </location>
</feature>
<accession>A0ABZ0CQQ2</accession>
<evidence type="ECO:0000256" key="3">
    <source>
        <dbReference type="ARBA" id="ARBA00022670"/>
    </source>
</evidence>
<feature type="transmembrane region" description="Helical" evidence="8">
    <location>
        <begin position="99"/>
        <end position="119"/>
    </location>
</feature>
<dbReference type="NCBIfam" id="TIGR02602">
    <property type="entry name" value="8TM_EpsH"/>
    <property type="match status" value="1"/>
</dbReference>
<proteinExistence type="predicted"/>
<keyword evidence="3" id="KW-0645">Protease</keyword>
<feature type="transmembrane region" description="Helical" evidence="8">
    <location>
        <begin position="154"/>
        <end position="171"/>
    </location>
</feature>
<organism evidence="9 10">
    <name type="scientific">Piscinibacter gummiphilus</name>
    <dbReference type="NCBI Taxonomy" id="946333"/>
    <lineage>
        <taxon>Bacteria</taxon>
        <taxon>Pseudomonadati</taxon>
        <taxon>Pseudomonadota</taxon>
        <taxon>Betaproteobacteria</taxon>
        <taxon>Burkholderiales</taxon>
        <taxon>Sphaerotilaceae</taxon>
        <taxon>Piscinibacter</taxon>
    </lineage>
</organism>
<keyword evidence="5" id="KW-0378">Hydrolase</keyword>
<keyword evidence="4 8" id="KW-0812">Transmembrane</keyword>
<evidence type="ECO:0000256" key="1">
    <source>
        <dbReference type="ARBA" id="ARBA00004651"/>
    </source>
</evidence>
<evidence type="ECO:0000256" key="4">
    <source>
        <dbReference type="ARBA" id="ARBA00022692"/>
    </source>
</evidence>
<evidence type="ECO:0000313" key="9">
    <source>
        <dbReference type="EMBL" id="WOB07309.1"/>
    </source>
</evidence>
<feature type="transmembrane region" description="Helical" evidence="8">
    <location>
        <begin position="191"/>
        <end position="209"/>
    </location>
</feature>
<feature type="transmembrane region" description="Helical" evidence="8">
    <location>
        <begin position="221"/>
        <end position="243"/>
    </location>
</feature>
<comment type="subcellular location">
    <subcellularLocation>
        <location evidence="1">Cell membrane</location>
        <topology evidence="1">Multi-pass membrane protein</topology>
    </subcellularLocation>
</comment>
<sequence length="290" mass="31343">MGAEPFRAVAEVRPLSPWWLLVAGLAAMYLPVYWAASQTLWQSEEMGHGPIILGLVLWLFWRARERIAAESTPPFHALGWPLFAFGVVLYAFGRTFSVASIEFISQIFVLAGGLALLGGRGGLKAAWFPLLYLLFLVPLPASVIDAITGSLKNWVSVLVVDLLYALGYPIARTGVMISIGPYQLLVADACSGLNSMFSLTAIGALFIYFKHRAQTLHNVLMVSAILPIAFVANIVRVTILSLITYHFGDEAGAGFLHSAAGFVLMAVAVGLLFALDAVLMTWREKAASAT</sequence>
<dbReference type="NCBIfam" id="TIGR03113">
    <property type="entry name" value="exosort_XrtB"/>
    <property type="match status" value="1"/>
</dbReference>
<feature type="transmembrane region" description="Helical" evidence="8">
    <location>
        <begin position="75"/>
        <end position="92"/>
    </location>
</feature>
<feature type="transmembrane region" description="Helical" evidence="8">
    <location>
        <begin position="15"/>
        <end position="34"/>
    </location>
</feature>
<dbReference type="InterPro" id="IPR013426">
    <property type="entry name" value="EpsH-like"/>
</dbReference>
<dbReference type="InterPro" id="IPR026392">
    <property type="entry name" value="Exo/Archaeosortase_dom"/>
</dbReference>
<dbReference type="InterPro" id="IPR017544">
    <property type="entry name" value="Exosortase-2"/>
</dbReference>
<evidence type="ECO:0000256" key="8">
    <source>
        <dbReference type="SAM" id="Phobius"/>
    </source>
</evidence>
<feature type="transmembrane region" description="Helical" evidence="8">
    <location>
        <begin position="46"/>
        <end position="63"/>
    </location>
</feature>
<protein>
    <submittedName>
        <fullName evidence="9">Exosortase B</fullName>
    </submittedName>
</protein>
<evidence type="ECO:0000256" key="6">
    <source>
        <dbReference type="ARBA" id="ARBA00022989"/>
    </source>
</evidence>
<dbReference type="Pfam" id="PF09721">
    <property type="entry name" value="Exosortase_EpsH"/>
    <property type="match status" value="1"/>
</dbReference>
<keyword evidence="7 8" id="KW-0472">Membrane</keyword>
<keyword evidence="10" id="KW-1185">Reference proteome</keyword>